<dbReference type="Gene3D" id="1.50.10.20">
    <property type="match status" value="1"/>
</dbReference>
<evidence type="ECO:0000256" key="7">
    <source>
        <dbReference type="ARBA" id="ARBA00023136"/>
    </source>
</evidence>
<evidence type="ECO:0000256" key="1">
    <source>
        <dbReference type="ARBA" id="ARBA00001452"/>
    </source>
</evidence>
<keyword evidence="10" id="KW-0961">Cell wall biogenesis/degradation</keyword>
<evidence type="ECO:0000256" key="8">
    <source>
        <dbReference type="ARBA" id="ARBA00023180"/>
    </source>
</evidence>
<sequence>MRLALYLSGILVLAGSASSLLLDVYSNASICAAAKEIVQGQMDYYEGIKYGGTVGMFGFPYYWWHAGEVFGGWVDYWAFCAKDNETFSQILFDAMYAQRGEFNNYMPENQTVTEGNDDQGVWGLALMQAVERNFTNPEDHSWLFFTQALFNTMNNRWNTSTCGGGLKWQIFTYLNGYYYKNSISNGSLFLLAARLYRFTGEKFYLDVAEKVWEWMLAIGLIDTSDVVWHLHDGATEGTNCTQLTSWQWSYTYGIFLSGSAYLYNATGERKWKEATLKFANASSYFFNGTIMTETTCSTVGRCNNDQRSFRSLFSRGLGLTAALIPQIRKRILNGWLKPSAKAAAQSCSGDGGSTCGYNWAADGWDGWWGLGEQMGALEVILSLITSKVVPLTPDTGAYNVGGDVNAGNDTATV</sequence>
<keyword evidence="7" id="KW-0472">Membrane</keyword>
<name>A0A4P6XTU2_9ASCO</name>
<evidence type="ECO:0000256" key="3">
    <source>
        <dbReference type="ARBA" id="ARBA00009699"/>
    </source>
</evidence>
<dbReference type="STRING" id="2163413.A0A4P6XTU2"/>
<dbReference type="AlphaFoldDB" id="A0A4P6XTU2"/>
<dbReference type="GO" id="GO:0007117">
    <property type="term" value="P:budding cell bud growth"/>
    <property type="evidence" value="ECO:0007669"/>
    <property type="project" value="TreeGrafter"/>
</dbReference>
<evidence type="ECO:0000256" key="4">
    <source>
        <dbReference type="ARBA" id="ARBA00012350"/>
    </source>
</evidence>
<accession>A0A4P6XTU2</accession>
<organism evidence="13 14">
    <name type="scientific">Metschnikowia aff. pulcherrima</name>
    <dbReference type="NCBI Taxonomy" id="2163413"/>
    <lineage>
        <taxon>Eukaryota</taxon>
        <taxon>Fungi</taxon>
        <taxon>Dikarya</taxon>
        <taxon>Ascomycota</taxon>
        <taxon>Saccharomycotina</taxon>
        <taxon>Pichiomycetes</taxon>
        <taxon>Metschnikowiaceae</taxon>
        <taxon>Metschnikowia</taxon>
    </lineage>
</organism>
<dbReference type="GO" id="GO:0016052">
    <property type="term" value="P:carbohydrate catabolic process"/>
    <property type="evidence" value="ECO:0007669"/>
    <property type="project" value="InterPro"/>
</dbReference>
<proteinExistence type="inferred from homology"/>
<evidence type="ECO:0000256" key="2">
    <source>
        <dbReference type="ARBA" id="ARBA00004308"/>
    </source>
</evidence>
<protein>
    <recommendedName>
        <fullName evidence="4 11">Mannan endo-1,6-alpha-mannosidase</fullName>
        <ecNumber evidence="4 11">3.2.1.101</ecNumber>
    </recommendedName>
</protein>
<evidence type="ECO:0000256" key="6">
    <source>
        <dbReference type="ARBA" id="ARBA00022801"/>
    </source>
</evidence>
<evidence type="ECO:0000313" key="14">
    <source>
        <dbReference type="Proteomes" id="UP000292447"/>
    </source>
</evidence>
<feature type="signal peptide" evidence="12">
    <location>
        <begin position="1"/>
        <end position="19"/>
    </location>
</feature>
<feature type="chain" id="PRO_5020205790" description="Mannan endo-1,6-alpha-mannosidase" evidence="12">
    <location>
        <begin position="20"/>
        <end position="413"/>
    </location>
</feature>
<keyword evidence="8" id="KW-0325">Glycoprotein</keyword>
<gene>
    <name evidence="13" type="primary">MPUL0D03730</name>
    <name evidence="13" type="ORF">METSCH_D03730</name>
</gene>
<dbReference type="GO" id="GO:0009272">
    <property type="term" value="P:fungal-type cell wall biogenesis"/>
    <property type="evidence" value="ECO:0007669"/>
    <property type="project" value="TreeGrafter"/>
</dbReference>
<evidence type="ECO:0000256" key="10">
    <source>
        <dbReference type="ARBA" id="ARBA00023316"/>
    </source>
</evidence>
<keyword evidence="5 12" id="KW-0732">Signal</keyword>
<evidence type="ECO:0000256" key="11">
    <source>
        <dbReference type="PIRNR" id="PIRNR016302"/>
    </source>
</evidence>
<dbReference type="FunFam" id="1.50.10.20:FF:000006">
    <property type="entry name" value="Mannan endo-1,6-alpha-mannosidase"/>
    <property type="match status" value="1"/>
</dbReference>
<keyword evidence="14" id="KW-1185">Reference proteome</keyword>
<dbReference type="PANTHER" id="PTHR12145">
    <property type="entry name" value="MANNAN ENDO-1,6-ALPHA-MANNOSIDASE DCW1"/>
    <property type="match status" value="1"/>
</dbReference>
<dbReference type="GO" id="GO:0008496">
    <property type="term" value="F:mannan endo-1,6-alpha-mannosidase activity"/>
    <property type="evidence" value="ECO:0007669"/>
    <property type="project" value="UniProtKB-UniRule"/>
</dbReference>
<evidence type="ECO:0000256" key="9">
    <source>
        <dbReference type="ARBA" id="ARBA00023295"/>
    </source>
</evidence>
<dbReference type="Proteomes" id="UP000292447">
    <property type="component" value="Chromosome IV"/>
</dbReference>
<dbReference type="PIRSF" id="PIRSF016302">
    <property type="entry name" value="Man_a_manosd"/>
    <property type="match status" value="1"/>
</dbReference>
<dbReference type="InterPro" id="IPR014480">
    <property type="entry name" value="Mannan-1_6-alpha_mannosidase"/>
</dbReference>
<comment type="catalytic activity">
    <reaction evidence="1 11">
        <text>Random hydrolysis of (1-&gt;6)-alpha-D-mannosidic linkages in unbranched (1-&gt;6)-mannans.</text>
        <dbReference type="EC" id="3.2.1.101"/>
    </reaction>
</comment>
<comment type="similarity">
    <text evidence="3 11">Belongs to the glycosyl hydrolase 76 family.</text>
</comment>
<evidence type="ECO:0000256" key="12">
    <source>
        <dbReference type="SAM" id="SignalP"/>
    </source>
</evidence>
<keyword evidence="9 11" id="KW-0326">Glycosidase</keyword>
<dbReference type="EMBL" id="CP034459">
    <property type="protein sequence ID" value="QBM89304.1"/>
    <property type="molecule type" value="Genomic_DNA"/>
</dbReference>
<dbReference type="InterPro" id="IPR005198">
    <property type="entry name" value="Glyco_hydro_76"/>
</dbReference>
<comment type="subcellular location">
    <subcellularLocation>
        <location evidence="2">Endomembrane system</location>
    </subcellularLocation>
</comment>
<dbReference type="GO" id="GO:0012505">
    <property type="term" value="C:endomembrane system"/>
    <property type="evidence" value="ECO:0007669"/>
    <property type="project" value="UniProtKB-SubCell"/>
</dbReference>
<dbReference type="PANTHER" id="PTHR12145:SF36">
    <property type="entry name" value="MANNAN ENDO-1,6-ALPHA-MANNOSIDASE DCW1"/>
    <property type="match status" value="1"/>
</dbReference>
<evidence type="ECO:0000313" key="13">
    <source>
        <dbReference type="EMBL" id="QBM89304.1"/>
    </source>
</evidence>
<evidence type="ECO:0000256" key="5">
    <source>
        <dbReference type="ARBA" id="ARBA00022729"/>
    </source>
</evidence>
<dbReference type="InterPro" id="IPR008928">
    <property type="entry name" value="6-hairpin_glycosidase_sf"/>
</dbReference>
<dbReference type="EC" id="3.2.1.101" evidence="4 11"/>
<reference evidence="14" key="1">
    <citation type="submission" date="2019-03" db="EMBL/GenBank/DDBJ databases">
        <title>Snf2 controls pulcherriminic acid biosynthesis and connects pigmentation and antifungal activity of the yeast Metschnikowia pulcherrima.</title>
        <authorList>
            <person name="Gore-Lloyd D."/>
            <person name="Sumann I."/>
            <person name="Brachmann A.O."/>
            <person name="Schneeberger K."/>
            <person name="Ortiz-Merino R.A."/>
            <person name="Moreno-Beltran M."/>
            <person name="Schlaefli M."/>
            <person name="Kirner P."/>
            <person name="Santos Kron A."/>
            <person name="Wolfe K.H."/>
            <person name="Piel J."/>
            <person name="Ahrens C.H."/>
            <person name="Henk D."/>
            <person name="Freimoser F.M."/>
        </authorList>
    </citation>
    <scope>NUCLEOTIDE SEQUENCE [LARGE SCALE GENOMIC DNA]</scope>
    <source>
        <strain evidence="14">APC 1.2</strain>
    </source>
</reference>
<dbReference type="SUPFAM" id="SSF48208">
    <property type="entry name" value="Six-hairpin glycosidases"/>
    <property type="match status" value="1"/>
</dbReference>
<dbReference type="Pfam" id="PF03663">
    <property type="entry name" value="Glyco_hydro_76"/>
    <property type="match status" value="1"/>
</dbReference>
<dbReference type="GO" id="GO:0071555">
    <property type="term" value="P:cell wall organization"/>
    <property type="evidence" value="ECO:0007669"/>
    <property type="project" value="UniProtKB-KW"/>
</dbReference>
<keyword evidence="6 11" id="KW-0378">Hydrolase</keyword>